<reference evidence="1" key="1">
    <citation type="submission" date="2022-07" db="EMBL/GenBank/DDBJ databases">
        <authorList>
            <person name="Criscuolo A."/>
        </authorList>
    </citation>
    <scope>NUCLEOTIDE SEQUENCE</scope>
    <source>
        <strain evidence="1">CIP111854</strain>
    </source>
</reference>
<dbReference type="RefSeq" id="WP_261626771.1">
    <property type="nucleotide sequence ID" value="NZ_CAMAPC010000013.1"/>
</dbReference>
<keyword evidence="2" id="KW-1185">Reference proteome</keyword>
<organism evidence="1 2">
    <name type="scientific">Pseudoalteromonas holothuriae</name>
    <dbReference type="NCBI Taxonomy" id="2963714"/>
    <lineage>
        <taxon>Bacteria</taxon>
        <taxon>Pseudomonadati</taxon>
        <taxon>Pseudomonadota</taxon>
        <taxon>Gammaproteobacteria</taxon>
        <taxon>Alteromonadales</taxon>
        <taxon>Pseudoalteromonadaceae</taxon>
        <taxon>Pseudoalteromonas</taxon>
    </lineage>
</organism>
<proteinExistence type="predicted"/>
<evidence type="ECO:0000313" key="1">
    <source>
        <dbReference type="EMBL" id="CAH9062679.1"/>
    </source>
</evidence>
<gene>
    <name evidence="1" type="ORF">PSECIP111854_03063</name>
</gene>
<accession>A0A9W4R1B6</accession>
<protein>
    <submittedName>
        <fullName evidence="1">Uncharacterized protein</fullName>
    </submittedName>
</protein>
<comment type="caution">
    <text evidence="1">The sequence shown here is derived from an EMBL/GenBank/DDBJ whole genome shotgun (WGS) entry which is preliminary data.</text>
</comment>
<dbReference type="EMBL" id="CAMAPC010000013">
    <property type="protein sequence ID" value="CAH9062679.1"/>
    <property type="molecule type" value="Genomic_DNA"/>
</dbReference>
<sequence>MSVWLLQQQILPMGLPVFTLIERDLNAAAMWVQALNIINVQPTYA</sequence>
<name>A0A9W4R1B6_9GAMM</name>
<dbReference type="AlphaFoldDB" id="A0A9W4R1B6"/>
<evidence type="ECO:0000313" key="2">
    <source>
        <dbReference type="Proteomes" id="UP001152467"/>
    </source>
</evidence>
<dbReference type="Proteomes" id="UP001152467">
    <property type="component" value="Unassembled WGS sequence"/>
</dbReference>